<evidence type="ECO:0000256" key="2">
    <source>
        <dbReference type="ARBA" id="ARBA00023052"/>
    </source>
</evidence>
<dbReference type="Pfam" id="PF00205">
    <property type="entry name" value="TPP_enzyme_M"/>
    <property type="match status" value="1"/>
</dbReference>
<comment type="similarity">
    <text evidence="1 3">Belongs to the TPP enzyme family.</text>
</comment>
<organism evidence="7">
    <name type="scientific">uncultured Thermomicrobiales bacterium</name>
    <dbReference type="NCBI Taxonomy" id="1645740"/>
    <lineage>
        <taxon>Bacteria</taxon>
        <taxon>Pseudomonadati</taxon>
        <taxon>Thermomicrobiota</taxon>
        <taxon>Thermomicrobia</taxon>
        <taxon>Thermomicrobiales</taxon>
        <taxon>environmental samples</taxon>
    </lineage>
</organism>
<dbReference type="SUPFAM" id="SSF52467">
    <property type="entry name" value="DHS-like NAD/FAD-binding domain"/>
    <property type="match status" value="1"/>
</dbReference>
<evidence type="ECO:0000259" key="5">
    <source>
        <dbReference type="Pfam" id="PF02775"/>
    </source>
</evidence>
<name>A0A6J4V7Q5_9BACT</name>
<sequence>MQTVRATMAQALVRFLARQHVERDGVTAPLFAGMFGIFGHGNVTGLGQALEEVGDLRFYRPQNEQAMVHTSIAYAKMKNRLQTFACTSSVGPGATNMVTGAATATVNRLPVLLLPGDTFASRLPHPVLQQLEHPLAMDISVNDAFRPVSRFWDRIVRPEQLLSSLPEAMRVLTDQAETGAVTICLPEDTQTEAYDYPARFFEDRVHTIDRALPADAALGRAVELIRSAERPLIVAGGGVIYSDATGALAELADGCGIPVCETQAGKGSLPWDHPWNAGPVGANGGLAANRLAARADLVLLVGTRFADFTTASRTAFQHPDVRFLAINVAALDAHKAGAVPLVGDARATVCALRDRLRGAALRTDPSYAEEVGLLKREWDRAVDEIRAVAAPDALTQANVIGIVNEASGPRDVVVCAAGGLPGDLLKLWRPVDPKGYHLEYGYSCMGYEIAGGLGVKMADPTRQVFVMVGDGSYLMLHTEIVTSIQENQKLIIVLLDNGGFGCIRGLQTANGTPSFGNELRYRDDASGRLDGPVVPVDFVRNAESLGARAVRVGTERELREALQQASAADRTTLISVAVPIDEQVPSFESWWDVPVAEVSEQAAVQAARAEYIEHRKKARVFV</sequence>
<feature type="domain" description="Thiamine pyrophosphate enzyme N-terminal TPP-binding" evidence="6">
    <location>
        <begin position="34"/>
        <end position="130"/>
    </location>
</feature>
<dbReference type="Gene3D" id="3.40.50.1220">
    <property type="entry name" value="TPP-binding domain"/>
    <property type="match status" value="1"/>
</dbReference>
<feature type="domain" description="Thiamine pyrophosphate enzyme central" evidence="4">
    <location>
        <begin position="220"/>
        <end position="352"/>
    </location>
</feature>
<dbReference type="AlphaFoldDB" id="A0A6J4V7Q5"/>
<dbReference type="InterPro" id="IPR030817">
    <property type="entry name" value="Myo_inos_IolD"/>
</dbReference>
<evidence type="ECO:0000256" key="3">
    <source>
        <dbReference type="RuleBase" id="RU362132"/>
    </source>
</evidence>
<dbReference type="EMBL" id="CADCWG010000217">
    <property type="protein sequence ID" value="CAA9567763.1"/>
    <property type="molecule type" value="Genomic_DNA"/>
</dbReference>
<dbReference type="PANTHER" id="PTHR18968">
    <property type="entry name" value="THIAMINE PYROPHOSPHATE ENZYMES"/>
    <property type="match status" value="1"/>
</dbReference>
<evidence type="ECO:0000256" key="1">
    <source>
        <dbReference type="ARBA" id="ARBA00007812"/>
    </source>
</evidence>
<evidence type="ECO:0000259" key="4">
    <source>
        <dbReference type="Pfam" id="PF00205"/>
    </source>
</evidence>
<dbReference type="Pfam" id="PF02776">
    <property type="entry name" value="TPP_enzyme_N"/>
    <property type="match status" value="1"/>
</dbReference>
<dbReference type="Pfam" id="PF02775">
    <property type="entry name" value="TPP_enzyme_C"/>
    <property type="match status" value="1"/>
</dbReference>
<dbReference type="GO" id="GO:0000287">
    <property type="term" value="F:magnesium ion binding"/>
    <property type="evidence" value="ECO:0007669"/>
    <property type="project" value="InterPro"/>
</dbReference>
<dbReference type="GO" id="GO:0009099">
    <property type="term" value="P:L-valine biosynthetic process"/>
    <property type="evidence" value="ECO:0007669"/>
    <property type="project" value="TreeGrafter"/>
</dbReference>
<dbReference type="NCBIfam" id="TIGR04377">
    <property type="entry name" value="myo_inos_iolD"/>
    <property type="match status" value="1"/>
</dbReference>
<dbReference type="GO" id="GO:0019310">
    <property type="term" value="P:inositol catabolic process"/>
    <property type="evidence" value="ECO:0007669"/>
    <property type="project" value="InterPro"/>
</dbReference>
<accession>A0A6J4V7Q5</accession>
<dbReference type="EC" id="3.7.1.-" evidence="7"/>
<proteinExistence type="inferred from homology"/>
<dbReference type="InterPro" id="IPR029061">
    <property type="entry name" value="THDP-binding"/>
</dbReference>
<dbReference type="InterPro" id="IPR011766">
    <property type="entry name" value="TPP_enzyme_TPP-bd"/>
</dbReference>
<dbReference type="InterPro" id="IPR029035">
    <property type="entry name" value="DHS-like_NAD/FAD-binding_dom"/>
</dbReference>
<evidence type="ECO:0000259" key="6">
    <source>
        <dbReference type="Pfam" id="PF02776"/>
    </source>
</evidence>
<dbReference type="GO" id="GO:0050660">
    <property type="term" value="F:flavin adenine dinucleotide binding"/>
    <property type="evidence" value="ECO:0007669"/>
    <property type="project" value="TreeGrafter"/>
</dbReference>
<dbReference type="InterPro" id="IPR012000">
    <property type="entry name" value="Thiamin_PyroP_enz_cen_dom"/>
</dbReference>
<dbReference type="GO" id="GO:0009097">
    <property type="term" value="P:isoleucine biosynthetic process"/>
    <property type="evidence" value="ECO:0007669"/>
    <property type="project" value="TreeGrafter"/>
</dbReference>
<dbReference type="Gene3D" id="3.40.50.970">
    <property type="match status" value="2"/>
</dbReference>
<dbReference type="GO" id="GO:0005948">
    <property type="term" value="C:acetolactate synthase complex"/>
    <property type="evidence" value="ECO:0007669"/>
    <property type="project" value="TreeGrafter"/>
</dbReference>
<dbReference type="CDD" id="cd02003">
    <property type="entry name" value="TPP_IolD"/>
    <property type="match status" value="1"/>
</dbReference>
<reference evidence="7" key="1">
    <citation type="submission" date="2020-02" db="EMBL/GenBank/DDBJ databases">
        <authorList>
            <person name="Meier V. D."/>
        </authorList>
    </citation>
    <scope>NUCLEOTIDE SEQUENCE</scope>
    <source>
        <strain evidence="7">AVDCRST_MAG49</strain>
    </source>
</reference>
<dbReference type="PROSITE" id="PS00187">
    <property type="entry name" value="TPP_ENZYMES"/>
    <property type="match status" value="1"/>
</dbReference>
<dbReference type="GO" id="GO:0030976">
    <property type="term" value="F:thiamine pyrophosphate binding"/>
    <property type="evidence" value="ECO:0007669"/>
    <property type="project" value="InterPro"/>
</dbReference>
<protein>
    <submittedName>
        <fullName evidence="7">Epi-inositol hydrolase</fullName>
        <ecNumber evidence="7">3.7.1.-</ecNumber>
    </submittedName>
</protein>
<keyword evidence="7" id="KW-0378">Hydrolase</keyword>
<gene>
    <name evidence="7" type="ORF">AVDCRST_MAG49-3148</name>
</gene>
<dbReference type="GO" id="GO:0003984">
    <property type="term" value="F:acetolactate synthase activity"/>
    <property type="evidence" value="ECO:0007669"/>
    <property type="project" value="TreeGrafter"/>
</dbReference>
<dbReference type="InterPro" id="IPR012001">
    <property type="entry name" value="Thiamin_PyroP_enz_TPP-bd_dom"/>
</dbReference>
<dbReference type="GO" id="GO:0016823">
    <property type="term" value="F:hydrolase activity, acting on acid carbon-carbon bonds, in ketonic substances"/>
    <property type="evidence" value="ECO:0007669"/>
    <property type="project" value="InterPro"/>
</dbReference>
<keyword evidence="2 3" id="KW-0786">Thiamine pyrophosphate</keyword>
<dbReference type="CDD" id="cd07035">
    <property type="entry name" value="TPP_PYR_POX_like"/>
    <property type="match status" value="1"/>
</dbReference>
<dbReference type="InterPro" id="IPR000399">
    <property type="entry name" value="TPP-bd_CS"/>
</dbReference>
<dbReference type="SUPFAM" id="SSF52518">
    <property type="entry name" value="Thiamin diphosphate-binding fold (THDP-binding)"/>
    <property type="match status" value="2"/>
</dbReference>
<dbReference type="InterPro" id="IPR045229">
    <property type="entry name" value="TPP_enz"/>
</dbReference>
<evidence type="ECO:0000313" key="7">
    <source>
        <dbReference type="EMBL" id="CAA9567763.1"/>
    </source>
</evidence>
<feature type="domain" description="Thiamine pyrophosphate enzyme TPP-binding" evidence="5">
    <location>
        <begin position="422"/>
        <end position="576"/>
    </location>
</feature>
<dbReference type="PANTHER" id="PTHR18968:SF9">
    <property type="entry name" value="3D-(3,5_4)-TRIHYDROXYCYCLOHEXANE-1,2-DIONE HYDROLASE"/>
    <property type="match status" value="1"/>
</dbReference>